<dbReference type="AlphaFoldDB" id="A0A2T0UQV4"/>
<dbReference type="Pfam" id="PF02626">
    <property type="entry name" value="CT_A_B"/>
    <property type="match status" value="1"/>
</dbReference>
<dbReference type="GO" id="GO:0016787">
    <property type="term" value="F:hydrolase activity"/>
    <property type="evidence" value="ECO:0007669"/>
    <property type="project" value="UniProtKB-KW"/>
</dbReference>
<protein>
    <submittedName>
        <fullName evidence="6">Biotin-dependent carboxylase-like uncharacterized protein</fullName>
    </submittedName>
</protein>
<keyword evidence="2" id="KW-0378">Hydrolase</keyword>
<dbReference type="InterPro" id="IPR029000">
    <property type="entry name" value="Cyclophilin-like_dom_sf"/>
</dbReference>
<dbReference type="RefSeq" id="WP_106297044.1">
    <property type="nucleotide sequence ID" value="NZ_PVTI01000007.1"/>
</dbReference>
<evidence type="ECO:0000256" key="3">
    <source>
        <dbReference type="ARBA" id="ARBA00022840"/>
    </source>
</evidence>
<dbReference type="PANTHER" id="PTHR43309:SF3">
    <property type="entry name" value="5-OXOPROLINASE SUBUNIT C"/>
    <property type="match status" value="1"/>
</dbReference>
<accession>A0A2T0UQV4</accession>
<dbReference type="SMART" id="SM00797">
    <property type="entry name" value="AHS2"/>
    <property type="match status" value="1"/>
</dbReference>
<feature type="domain" description="Carboxyltransferase" evidence="5">
    <location>
        <begin position="26"/>
        <end position="286"/>
    </location>
</feature>
<dbReference type="EMBL" id="PVTI01000007">
    <property type="protein sequence ID" value="PRY60286.1"/>
    <property type="molecule type" value="Genomic_DNA"/>
</dbReference>
<evidence type="ECO:0000259" key="5">
    <source>
        <dbReference type="SMART" id="SM00797"/>
    </source>
</evidence>
<evidence type="ECO:0000313" key="7">
    <source>
        <dbReference type="Proteomes" id="UP000237822"/>
    </source>
</evidence>
<dbReference type="OrthoDB" id="9768696at2"/>
<dbReference type="PANTHER" id="PTHR43309">
    <property type="entry name" value="5-OXOPROLINASE SUBUNIT C"/>
    <property type="match status" value="1"/>
</dbReference>
<keyword evidence="7" id="KW-1185">Reference proteome</keyword>
<dbReference type="Proteomes" id="UP000237822">
    <property type="component" value="Unassembled WGS sequence"/>
</dbReference>
<proteinExistence type="predicted"/>
<reference evidence="6 7" key="1">
    <citation type="submission" date="2018-03" db="EMBL/GenBank/DDBJ databases">
        <title>Genomic Encyclopedia of Archaeal and Bacterial Type Strains, Phase II (KMG-II): from individual species to whole genera.</title>
        <authorList>
            <person name="Goeker M."/>
        </authorList>
    </citation>
    <scope>NUCLEOTIDE SEQUENCE [LARGE SCALE GENOMIC DNA]</scope>
    <source>
        <strain evidence="6 7">ATCC BAA-1496</strain>
    </source>
</reference>
<keyword evidence="1" id="KW-0547">Nucleotide-binding</keyword>
<sequence length="287" mass="29556">MTRSLVVRRVGGQCLVEDLGRRGMSDIGVGRSGAADRGALRLANRLLANPDHAAAVEVGIGGLEVEVAGGAVTFCVTGAPAPVLVDGQAVGSHALVVAGAGSRIEVGMPASGLRSYLAVRGGVHVAPVLGSRSRDVLAELGPAPLAEGDVLPVGERPTEQPSVDQVAPPSFEAPATLRLVRGPRDAWVRDVELLVRGSWTASAKTNRVGMRLEGPALAHAEPGRQLPSEGAWRGAVQVPPDGDPVLFLADHPVTGGYPVVAVVVDADVDRAAQVRPGEPVRFVWARG</sequence>
<dbReference type="Gene3D" id="2.40.100.10">
    <property type="entry name" value="Cyclophilin-like"/>
    <property type="match status" value="1"/>
</dbReference>
<evidence type="ECO:0000256" key="4">
    <source>
        <dbReference type="SAM" id="MobiDB-lite"/>
    </source>
</evidence>
<gene>
    <name evidence="6" type="ORF">BCF74_10772</name>
</gene>
<feature type="region of interest" description="Disordered" evidence="4">
    <location>
        <begin position="148"/>
        <end position="168"/>
    </location>
</feature>
<dbReference type="SUPFAM" id="SSF50891">
    <property type="entry name" value="Cyclophilin-like"/>
    <property type="match status" value="1"/>
</dbReference>
<organism evidence="6 7">
    <name type="scientific">Knoellia remsis</name>
    <dbReference type="NCBI Taxonomy" id="407159"/>
    <lineage>
        <taxon>Bacteria</taxon>
        <taxon>Bacillati</taxon>
        <taxon>Actinomycetota</taxon>
        <taxon>Actinomycetes</taxon>
        <taxon>Micrococcales</taxon>
        <taxon>Intrasporangiaceae</taxon>
        <taxon>Knoellia</taxon>
    </lineage>
</organism>
<evidence type="ECO:0000256" key="1">
    <source>
        <dbReference type="ARBA" id="ARBA00022741"/>
    </source>
</evidence>
<dbReference type="InterPro" id="IPR052708">
    <property type="entry name" value="PxpC"/>
</dbReference>
<dbReference type="NCBIfam" id="TIGR00724">
    <property type="entry name" value="urea_amlyse_rel"/>
    <property type="match status" value="1"/>
</dbReference>
<comment type="caution">
    <text evidence="6">The sequence shown here is derived from an EMBL/GenBank/DDBJ whole genome shotgun (WGS) entry which is preliminary data.</text>
</comment>
<name>A0A2T0UQV4_9MICO</name>
<evidence type="ECO:0000313" key="6">
    <source>
        <dbReference type="EMBL" id="PRY60286.1"/>
    </source>
</evidence>
<evidence type="ECO:0000256" key="2">
    <source>
        <dbReference type="ARBA" id="ARBA00022801"/>
    </source>
</evidence>
<dbReference type="GO" id="GO:0005524">
    <property type="term" value="F:ATP binding"/>
    <property type="evidence" value="ECO:0007669"/>
    <property type="project" value="UniProtKB-KW"/>
</dbReference>
<keyword evidence="3" id="KW-0067">ATP-binding</keyword>
<dbReference type="InterPro" id="IPR003778">
    <property type="entry name" value="CT_A_B"/>
</dbReference>